<dbReference type="RefSeq" id="WP_167965136.1">
    <property type="nucleotide sequence ID" value="NZ_JAATJJ010000002.1"/>
</dbReference>
<keyword evidence="2" id="KW-1185">Reference proteome</keyword>
<dbReference type="PROSITE" id="PS51257">
    <property type="entry name" value="PROKAR_LIPOPROTEIN"/>
    <property type="match status" value="1"/>
</dbReference>
<evidence type="ECO:0008006" key="3">
    <source>
        <dbReference type="Google" id="ProtNLM"/>
    </source>
</evidence>
<accession>A0A846QTI4</accession>
<dbReference type="EMBL" id="JAATJJ010000002">
    <property type="protein sequence ID" value="NJB72276.1"/>
    <property type="molecule type" value="Genomic_DNA"/>
</dbReference>
<sequence>MRPFSLLLLILILTGCSQKKITHEDLTHLNGYWEIDTVTFPDGTTKEYKVNTSVDYIEINSLKGYRKKMHPKFDGTFSTSNDAEQFTILETKDGFIMFYKTNLSDWEEQIVDVSQNHFSVKNKENVTYIYKRFLPINIEK</sequence>
<gene>
    <name evidence="1" type="ORF">GGR42_002767</name>
</gene>
<proteinExistence type="predicted"/>
<name>A0A846QTI4_9FLAO</name>
<evidence type="ECO:0000313" key="1">
    <source>
        <dbReference type="EMBL" id="NJB72276.1"/>
    </source>
</evidence>
<reference evidence="1 2" key="1">
    <citation type="submission" date="2020-03" db="EMBL/GenBank/DDBJ databases">
        <title>Genomic Encyclopedia of Type Strains, Phase IV (KMG-IV): sequencing the most valuable type-strain genomes for metagenomic binning, comparative biology and taxonomic classification.</title>
        <authorList>
            <person name="Goeker M."/>
        </authorList>
    </citation>
    <scope>NUCLEOTIDE SEQUENCE [LARGE SCALE GENOMIC DNA]</scope>
    <source>
        <strain evidence="1 2">DSM 29762</strain>
    </source>
</reference>
<organism evidence="1 2">
    <name type="scientific">Saonia flava</name>
    <dbReference type="NCBI Taxonomy" id="523696"/>
    <lineage>
        <taxon>Bacteria</taxon>
        <taxon>Pseudomonadati</taxon>
        <taxon>Bacteroidota</taxon>
        <taxon>Flavobacteriia</taxon>
        <taxon>Flavobacteriales</taxon>
        <taxon>Flavobacteriaceae</taxon>
        <taxon>Saonia</taxon>
    </lineage>
</organism>
<protein>
    <recommendedName>
        <fullName evidence="3">Lipocalin-like domain-containing protein</fullName>
    </recommendedName>
</protein>
<dbReference type="AlphaFoldDB" id="A0A846QTI4"/>
<dbReference type="Proteomes" id="UP000590442">
    <property type="component" value="Unassembled WGS sequence"/>
</dbReference>
<comment type="caution">
    <text evidence="1">The sequence shown here is derived from an EMBL/GenBank/DDBJ whole genome shotgun (WGS) entry which is preliminary data.</text>
</comment>
<evidence type="ECO:0000313" key="2">
    <source>
        <dbReference type="Proteomes" id="UP000590442"/>
    </source>
</evidence>